<gene>
    <name evidence="11" type="ORF">UPYG_G00331220</name>
</gene>
<dbReference type="PROSITE" id="PS50103">
    <property type="entry name" value="ZF_C3H1"/>
    <property type="match status" value="1"/>
</dbReference>
<evidence type="ECO:0000256" key="9">
    <source>
        <dbReference type="SAM" id="MobiDB-lite"/>
    </source>
</evidence>
<keyword evidence="4" id="KW-0539">Nucleus</keyword>
<dbReference type="EMBL" id="JAGEUA010000011">
    <property type="protein sequence ID" value="KAL0961750.1"/>
    <property type="molecule type" value="Genomic_DNA"/>
</dbReference>
<keyword evidence="8" id="KW-0479">Metal-binding</keyword>
<comment type="caution">
    <text evidence="11">The sequence shown here is derived from an EMBL/GenBank/DDBJ whole genome shotgun (WGS) entry which is preliminary data.</text>
</comment>
<evidence type="ECO:0000256" key="7">
    <source>
        <dbReference type="ARBA" id="ARBA00042384"/>
    </source>
</evidence>
<reference evidence="11 12" key="1">
    <citation type="submission" date="2024-06" db="EMBL/GenBank/DDBJ databases">
        <authorList>
            <person name="Pan Q."/>
            <person name="Wen M."/>
            <person name="Jouanno E."/>
            <person name="Zahm M."/>
            <person name="Klopp C."/>
            <person name="Cabau C."/>
            <person name="Louis A."/>
            <person name="Berthelot C."/>
            <person name="Parey E."/>
            <person name="Roest Crollius H."/>
            <person name="Montfort J."/>
            <person name="Robinson-Rechavi M."/>
            <person name="Bouchez O."/>
            <person name="Lampietro C."/>
            <person name="Lopez Roques C."/>
            <person name="Donnadieu C."/>
            <person name="Postlethwait J."/>
            <person name="Bobe J."/>
            <person name="Verreycken H."/>
            <person name="Guiguen Y."/>
        </authorList>
    </citation>
    <scope>NUCLEOTIDE SEQUENCE [LARGE SCALE GENOMIC DNA]</scope>
    <source>
        <strain evidence="11">Up_M1</strain>
        <tissue evidence="11">Testis</tissue>
    </source>
</reference>
<dbReference type="PANTHER" id="PTHR46527">
    <property type="entry name" value="NUCLEOPORIN-LIKE PROTEIN 2"/>
    <property type="match status" value="1"/>
</dbReference>
<feature type="compositionally biased region" description="Gly residues" evidence="9">
    <location>
        <begin position="25"/>
        <end position="37"/>
    </location>
</feature>
<feature type="compositionally biased region" description="Gly residues" evidence="9">
    <location>
        <begin position="91"/>
        <end position="106"/>
    </location>
</feature>
<accession>A0ABD0VWT5</accession>
<keyword evidence="3" id="KW-0906">Nuclear pore complex</keyword>
<dbReference type="GO" id="GO:0031965">
    <property type="term" value="C:nuclear membrane"/>
    <property type="evidence" value="ECO:0007669"/>
    <property type="project" value="UniProtKB-SubCell"/>
</dbReference>
<feature type="compositionally biased region" description="Low complexity" evidence="9">
    <location>
        <begin position="409"/>
        <end position="424"/>
    </location>
</feature>
<protein>
    <recommendedName>
        <fullName evidence="6">Nucleoporin NUP42</fullName>
    </recommendedName>
    <alternativeName>
        <fullName evidence="7">Nucleoporin-like protein 2</fullName>
    </alternativeName>
</protein>
<evidence type="ECO:0000256" key="3">
    <source>
        <dbReference type="ARBA" id="ARBA00023132"/>
    </source>
</evidence>
<evidence type="ECO:0000256" key="5">
    <source>
        <dbReference type="ARBA" id="ARBA00037262"/>
    </source>
</evidence>
<sequence>MTICNFWLQGRCRYGDKCWNEHPRGGGAGSRGGGGGEYNSRPTQQSNRGGGDGGRGGFGNRVWVNPAQKTGGSYVQPSSFSQSQRGEDWGRGGGGEGNNWGRGGGMDSQVKSSNFSFTASSQNRFDALSTQSRFDQTSRGGEEDENEKHLGTIEKDMEIWETSGQWALSCYSVLKASISGFTELSPEELRLEYYNTKASGDLQGYANAVNQLATRWRSRVQELRAMSEPTRAAMLTELNNPAPQAASGGFGSTPVTGFGSSAPTGFGSSAPTGFGSSAPTGFGIVGFGGPAPAQNTPSASNFSFAAPSTGGFGSTSTQLAPTGFGSSASATTLSAAGFSFASPAANKDSATTGGFGASTTSSFGAPASASGFSFASKAASGAEGFEGAGSGSAAPRGVRGFGQASEGFGSTSSGTAVTGGATDSLFTPQSELTAEELKEFEGKRFTLGQIPLRPPPAGMLVV</sequence>
<keyword evidence="3" id="KW-0813">Transport</keyword>
<dbReference type="AlphaFoldDB" id="A0ABD0VWT5"/>
<dbReference type="InterPro" id="IPR051767">
    <property type="entry name" value="Nucleoporin_NUP42"/>
</dbReference>
<dbReference type="GO" id="GO:0005643">
    <property type="term" value="C:nuclear pore"/>
    <property type="evidence" value="ECO:0007669"/>
    <property type="project" value="UniProtKB-SubCell"/>
</dbReference>
<keyword evidence="8" id="KW-0863">Zinc-finger</keyword>
<keyword evidence="3" id="KW-0509">mRNA transport</keyword>
<comment type="subcellular location">
    <subcellularLocation>
        <location evidence="1">Nucleus membrane</location>
        <topology evidence="1">Peripheral membrane protein</topology>
        <orientation evidence="1">Cytoplasmic side</orientation>
    </subcellularLocation>
    <subcellularLocation>
        <location evidence="2">Nucleus</location>
        <location evidence="2">Nuclear pore complex</location>
    </subcellularLocation>
</comment>
<name>A0ABD0VWT5_UMBPY</name>
<evidence type="ECO:0000259" key="10">
    <source>
        <dbReference type="PROSITE" id="PS50103"/>
    </source>
</evidence>
<organism evidence="11 12">
    <name type="scientific">Umbra pygmaea</name>
    <name type="common">Eastern mudminnow</name>
    <dbReference type="NCBI Taxonomy" id="75934"/>
    <lineage>
        <taxon>Eukaryota</taxon>
        <taxon>Metazoa</taxon>
        <taxon>Chordata</taxon>
        <taxon>Craniata</taxon>
        <taxon>Vertebrata</taxon>
        <taxon>Euteleostomi</taxon>
        <taxon>Actinopterygii</taxon>
        <taxon>Neopterygii</taxon>
        <taxon>Teleostei</taxon>
        <taxon>Protacanthopterygii</taxon>
        <taxon>Esociformes</taxon>
        <taxon>Umbridae</taxon>
        <taxon>Umbra</taxon>
    </lineage>
</organism>
<evidence type="ECO:0000256" key="4">
    <source>
        <dbReference type="ARBA" id="ARBA00023242"/>
    </source>
</evidence>
<feature type="zinc finger region" description="C3H1-type" evidence="8">
    <location>
        <begin position="1"/>
        <end position="25"/>
    </location>
</feature>
<dbReference type="SMART" id="SM00356">
    <property type="entry name" value="ZnF_C3H1"/>
    <property type="match status" value="1"/>
</dbReference>
<keyword evidence="8" id="KW-0862">Zinc</keyword>
<evidence type="ECO:0000256" key="6">
    <source>
        <dbReference type="ARBA" id="ARBA00039886"/>
    </source>
</evidence>
<feature type="domain" description="C3H1-type" evidence="10">
    <location>
        <begin position="1"/>
        <end position="25"/>
    </location>
</feature>
<feature type="region of interest" description="Disordered" evidence="9">
    <location>
        <begin position="126"/>
        <end position="148"/>
    </location>
</feature>
<feature type="compositionally biased region" description="Polar residues" evidence="9">
    <location>
        <begin position="126"/>
        <end position="139"/>
    </location>
</feature>
<feature type="compositionally biased region" description="Gly residues" evidence="9">
    <location>
        <begin position="48"/>
        <end position="59"/>
    </location>
</feature>
<keyword evidence="12" id="KW-1185">Reference proteome</keyword>
<evidence type="ECO:0000256" key="2">
    <source>
        <dbReference type="ARBA" id="ARBA00004567"/>
    </source>
</evidence>
<proteinExistence type="predicted"/>
<feature type="region of interest" description="Disordered" evidence="9">
    <location>
        <begin position="384"/>
        <end position="424"/>
    </location>
</feature>
<dbReference type="GO" id="GO:0008270">
    <property type="term" value="F:zinc ion binding"/>
    <property type="evidence" value="ECO:0007669"/>
    <property type="project" value="UniProtKB-KW"/>
</dbReference>
<dbReference type="InterPro" id="IPR000571">
    <property type="entry name" value="Znf_CCCH"/>
</dbReference>
<dbReference type="Proteomes" id="UP001557470">
    <property type="component" value="Unassembled WGS sequence"/>
</dbReference>
<dbReference type="PANTHER" id="PTHR46527:SF1">
    <property type="entry name" value="NUCLEOPORIN NUP42"/>
    <property type="match status" value="1"/>
</dbReference>
<evidence type="ECO:0000256" key="1">
    <source>
        <dbReference type="ARBA" id="ARBA00004335"/>
    </source>
</evidence>
<keyword evidence="3" id="KW-0811">Translocation</keyword>
<feature type="compositionally biased region" description="Polar residues" evidence="9">
    <location>
        <begin position="67"/>
        <end position="84"/>
    </location>
</feature>
<keyword evidence="3" id="KW-0653">Protein transport</keyword>
<evidence type="ECO:0000256" key="8">
    <source>
        <dbReference type="PROSITE-ProRule" id="PRU00723"/>
    </source>
</evidence>
<evidence type="ECO:0000313" key="11">
    <source>
        <dbReference type="EMBL" id="KAL0961750.1"/>
    </source>
</evidence>
<evidence type="ECO:0000313" key="12">
    <source>
        <dbReference type="Proteomes" id="UP001557470"/>
    </source>
</evidence>
<feature type="region of interest" description="Disordered" evidence="9">
    <location>
        <begin position="25"/>
        <end position="112"/>
    </location>
</feature>
<comment type="function">
    <text evidence="5">Required for the export of mRNAs containing poly(A) tails from the nucleus into the cytoplasm.</text>
</comment>